<evidence type="ECO:0000256" key="3">
    <source>
        <dbReference type="ARBA" id="ARBA00022827"/>
    </source>
</evidence>
<dbReference type="SUPFAM" id="SSF51905">
    <property type="entry name" value="FAD/NAD(P)-binding domain"/>
    <property type="match status" value="2"/>
</dbReference>
<dbReference type="AlphaFoldDB" id="A0A327Z0E6"/>
<evidence type="ECO:0000256" key="4">
    <source>
        <dbReference type="ARBA" id="ARBA00023002"/>
    </source>
</evidence>
<reference evidence="7 8" key="1">
    <citation type="submission" date="2018-06" db="EMBL/GenBank/DDBJ databases">
        <title>Genomic Encyclopedia of Type Strains, Phase III (KMG-III): the genomes of soil and plant-associated and newly described type strains.</title>
        <authorList>
            <person name="Whitman W."/>
        </authorList>
    </citation>
    <scope>NUCLEOTIDE SEQUENCE [LARGE SCALE GENOMIC DNA]</scope>
    <source>
        <strain evidence="7 8">CGMCC 4.7090</strain>
    </source>
</reference>
<evidence type="ECO:0000256" key="1">
    <source>
        <dbReference type="ARBA" id="ARBA00005272"/>
    </source>
</evidence>
<dbReference type="OrthoDB" id="9781621at2"/>
<dbReference type="GO" id="GO:0003954">
    <property type="term" value="F:NADH dehydrogenase activity"/>
    <property type="evidence" value="ECO:0007669"/>
    <property type="project" value="InterPro"/>
</dbReference>
<organism evidence="7 8">
    <name type="scientific">Actinoplanes lutulentus</name>
    <dbReference type="NCBI Taxonomy" id="1287878"/>
    <lineage>
        <taxon>Bacteria</taxon>
        <taxon>Bacillati</taxon>
        <taxon>Actinomycetota</taxon>
        <taxon>Actinomycetes</taxon>
        <taxon>Micromonosporales</taxon>
        <taxon>Micromonosporaceae</taxon>
        <taxon>Actinoplanes</taxon>
    </lineage>
</organism>
<evidence type="ECO:0000313" key="8">
    <source>
        <dbReference type="Proteomes" id="UP000249341"/>
    </source>
</evidence>
<dbReference type="InterPro" id="IPR023753">
    <property type="entry name" value="FAD/NAD-binding_dom"/>
</dbReference>
<feature type="domain" description="FAD/NAD(P)-binding" evidence="6">
    <location>
        <begin position="3"/>
        <end position="334"/>
    </location>
</feature>
<gene>
    <name evidence="7" type="ORF">B0I29_13092</name>
</gene>
<sequence length="446" mass="48229">MRTILVVGGGYAGFYTAWKLEKKLRRGEARVVLVDPRPYMTYQPFLPEVLAGSVEARHAAVALRRHLRKTKIISGTVTAVDHEHKTASVRPVDGPEFPISYDVIAVTAGAVTRQFGVPGVTEEAFGLKHVEEAVAIRDRLLTAFDRASTLPDGPLRRKLLTVTFVGGGFSGVEGFGELLSLATGLLRAYPEIAFEDLDFHLVEALGRILPEVTEGPSRWVVRELEKRGGRVHLNTQLVSAVEGHVVLSSGEEYDSGLIVWTAGNGANPMVRSHTDLPINERGMVTVRADLRVGTDENPVIDAWAAGDDAAVPDLAVGRPGAATVPNAQHAVRQGKLLAGNIVAVLRGRMPRNYVHHSLGTVATLGLGRGIFQYRGIVIKGWPAWLMHRGYHVLAVPSWERKARVAAVWLTAVFYGRDIVSLASVQDPRHEFVSGGSGASTGHARSS</sequence>
<dbReference type="PANTHER" id="PTHR43706">
    <property type="entry name" value="NADH DEHYDROGENASE"/>
    <property type="match status" value="1"/>
</dbReference>
<keyword evidence="4" id="KW-0560">Oxidoreductase</keyword>
<accession>A0A327Z0E6</accession>
<dbReference type="Proteomes" id="UP000249341">
    <property type="component" value="Unassembled WGS sequence"/>
</dbReference>
<dbReference type="RefSeq" id="WP_111655002.1">
    <property type="nucleotide sequence ID" value="NZ_JACHWI010000001.1"/>
</dbReference>
<comment type="caution">
    <text evidence="7">The sequence shown here is derived from an EMBL/GenBank/DDBJ whole genome shotgun (WGS) entry which is preliminary data.</text>
</comment>
<comment type="similarity">
    <text evidence="1">Belongs to the NADH dehydrogenase family.</text>
</comment>
<keyword evidence="2" id="KW-0285">Flavoprotein</keyword>
<dbReference type="InterPro" id="IPR045024">
    <property type="entry name" value="NDH-2"/>
</dbReference>
<name>A0A327Z0E6_9ACTN</name>
<evidence type="ECO:0000313" key="7">
    <source>
        <dbReference type="EMBL" id="RAK25883.1"/>
    </source>
</evidence>
<keyword evidence="3" id="KW-0274">FAD</keyword>
<keyword evidence="5" id="KW-0520">NAD</keyword>
<dbReference type="Pfam" id="PF07992">
    <property type="entry name" value="Pyr_redox_2"/>
    <property type="match status" value="1"/>
</dbReference>
<evidence type="ECO:0000256" key="2">
    <source>
        <dbReference type="ARBA" id="ARBA00022630"/>
    </source>
</evidence>
<protein>
    <submittedName>
        <fullName evidence="7">NADH dehydrogenase</fullName>
    </submittedName>
</protein>
<dbReference type="Gene3D" id="3.50.50.100">
    <property type="match status" value="1"/>
</dbReference>
<dbReference type="PRINTS" id="PR00368">
    <property type="entry name" value="FADPNR"/>
</dbReference>
<dbReference type="PANTHER" id="PTHR43706:SF45">
    <property type="entry name" value="NADH DEHYDROGENASE-LIKE PROTEIN RV1812C"/>
    <property type="match status" value="1"/>
</dbReference>
<evidence type="ECO:0000259" key="6">
    <source>
        <dbReference type="Pfam" id="PF07992"/>
    </source>
</evidence>
<dbReference type="InterPro" id="IPR036188">
    <property type="entry name" value="FAD/NAD-bd_sf"/>
</dbReference>
<keyword evidence="8" id="KW-1185">Reference proteome</keyword>
<evidence type="ECO:0000256" key="5">
    <source>
        <dbReference type="ARBA" id="ARBA00023027"/>
    </source>
</evidence>
<dbReference type="EMBL" id="QLMJ01000030">
    <property type="protein sequence ID" value="RAK25883.1"/>
    <property type="molecule type" value="Genomic_DNA"/>
</dbReference>
<proteinExistence type="inferred from homology"/>